<evidence type="ECO:0000256" key="1">
    <source>
        <dbReference type="ARBA" id="ARBA00007727"/>
    </source>
</evidence>
<evidence type="ECO:0000259" key="2">
    <source>
        <dbReference type="Pfam" id="PF13839"/>
    </source>
</evidence>
<name>A0AAV5JAW4_9ROSI</name>
<organism evidence="3 4">
    <name type="scientific">Rubroshorea leprosula</name>
    <dbReference type="NCBI Taxonomy" id="152421"/>
    <lineage>
        <taxon>Eukaryota</taxon>
        <taxon>Viridiplantae</taxon>
        <taxon>Streptophyta</taxon>
        <taxon>Embryophyta</taxon>
        <taxon>Tracheophyta</taxon>
        <taxon>Spermatophyta</taxon>
        <taxon>Magnoliopsida</taxon>
        <taxon>eudicotyledons</taxon>
        <taxon>Gunneridae</taxon>
        <taxon>Pentapetalae</taxon>
        <taxon>rosids</taxon>
        <taxon>malvids</taxon>
        <taxon>Malvales</taxon>
        <taxon>Dipterocarpaceae</taxon>
        <taxon>Rubroshorea</taxon>
    </lineage>
</organism>
<dbReference type="EMBL" id="BPVZ01000029">
    <property type="protein sequence ID" value="GKV08579.1"/>
    <property type="molecule type" value="Genomic_DNA"/>
</dbReference>
<comment type="similarity">
    <text evidence="1">Belongs to the PC-esterase family. TBL subfamily.</text>
</comment>
<evidence type="ECO:0000313" key="3">
    <source>
        <dbReference type="EMBL" id="GKV08579.1"/>
    </source>
</evidence>
<comment type="caution">
    <text evidence="3">The sequence shown here is derived from an EMBL/GenBank/DDBJ whole genome shotgun (WGS) entry which is preliminary data.</text>
</comment>
<dbReference type="InterPro" id="IPR026057">
    <property type="entry name" value="TBL_C"/>
</dbReference>
<dbReference type="Proteomes" id="UP001054252">
    <property type="component" value="Unassembled WGS sequence"/>
</dbReference>
<gene>
    <name evidence="3" type="ORF">SLEP1_g20192</name>
</gene>
<evidence type="ECO:0000313" key="4">
    <source>
        <dbReference type="Proteomes" id="UP001054252"/>
    </source>
</evidence>
<dbReference type="Pfam" id="PF13839">
    <property type="entry name" value="PC-Esterase"/>
    <property type="match status" value="1"/>
</dbReference>
<dbReference type="GO" id="GO:0016740">
    <property type="term" value="F:transferase activity"/>
    <property type="evidence" value="ECO:0007669"/>
    <property type="project" value="InterPro"/>
</dbReference>
<keyword evidence="4" id="KW-1185">Reference proteome</keyword>
<dbReference type="AlphaFoldDB" id="A0AAV5JAW4"/>
<sequence length="131" mass="14503">MVRHPTFLTCISTSLTKHGPKTSRQPITSSPPDTGSSAQFIFDHDGGKVIGCVYCNEPSETDHRVAFALKLTFRSVLRHINTCNECRVRGTLLRTFSPVHFEHAVWNTGGSCNRTSPFGKEGLIWVELSGK</sequence>
<accession>A0AAV5JAW4</accession>
<protein>
    <recommendedName>
        <fullName evidence="2">Trichome birefringence-like C-terminal domain-containing protein</fullName>
    </recommendedName>
</protein>
<feature type="domain" description="Trichome birefringence-like C-terminal" evidence="2">
    <location>
        <begin position="46"/>
        <end position="121"/>
    </location>
</feature>
<proteinExistence type="inferred from homology"/>
<reference evidence="3 4" key="1">
    <citation type="journal article" date="2021" name="Commun. Biol.">
        <title>The genome of Shorea leprosula (Dipterocarpaceae) highlights the ecological relevance of drought in aseasonal tropical rainforests.</title>
        <authorList>
            <person name="Ng K.K.S."/>
            <person name="Kobayashi M.J."/>
            <person name="Fawcett J.A."/>
            <person name="Hatakeyama M."/>
            <person name="Paape T."/>
            <person name="Ng C.H."/>
            <person name="Ang C.C."/>
            <person name="Tnah L.H."/>
            <person name="Lee C.T."/>
            <person name="Nishiyama T."/>
            <person name="Sese J."/>
            <person name="O'Brien M.J."/>
            <person name="Copetti D."/>
            <person name="Mohd Noor M.I."/>
            <person name="Ong R.C."/>
            <person name="Putra M."/>
            <person name="Sireger I.Z."/>
            <person name="Indrioko S."/>
            <person name="Kosugi Y."/>
            <person name="Izuno A."/>
            <person name="Isagi Y."/>
            <person name="Lee S.L."/>
            <person name="Shimizu K.K."/>
        </authorList>
    </citation>
    <scope>NUCLEOTIDE SEQUENCE [LARGE SCALE GENOMIC DNA]</scope>
    <source>
        <strain evidence="3">214</strain>
    </source>
</reference>